<dbReference type="InterPro" id="IPR032599">
    <property type="entry name" value="YcdB/YcdC_rep_domain"/>
</dbReference>
<keyword evidence="3" id="KW-1185">Reference proteome</keyword>
<dbReference type="EMBL" id="JAFBCV010000001">
    <property type="protein sequence ID" value="MBM7837157.1"/>
    <property type="molecule type" value="Genomic_DNA"/>
</dbReference>
<gene>
    <name evidence="2" type="ORF">JOC54_000388</name>
</gene>
<feature type="domain" description="YcdB/YcdC repeated" evidence="1">
    <location>
        <begin position="224"/>
        <end position="374"/>
    </location>
</feature>
<comment type="caution">
    <text evidence="2">The sequence shown here is derived from an EMBL/GenBank/DDBJ whole genome shotgun (WGS) entry which is preliminary data.</text>
</comment>
<evidence type="ECO:0000259" key="1">
    <source>
        <dbReference type="Pfam" id="PF16244"/>
    </source>
</evidence>
<dbReference type="RefSeq" id="WP_204464021.1">
    <property type="nucleotide sequence ID" value="NZ_JAFBCV010000001.1"/>
</dbReference>
<accession>A0ABS2SNR5</accession>
<feature type="domain" description="YcdB/YcdC repeated" evidence="1">
    <location>
        <begin position="37"/>
        <end position="137"/>
    </location>
</feature>
<reference evidence="2" key="1">
    <citation type="submission" date="2021-01" db="EMBL/GenBank/DDBJ databases">
        <title>Genomic Encyclopedia of Type Strains, Phase IV (KMG-IV): sequencing the most valuable type-strain genomes for metagenomic binning, comparative biology and taxonomic classification.</title>
        <authorList>
            <person name="Goeker M."/>
        </authorList>
    </citation>
    <scope>NUCLEOTIDE SEQUENCE</scope>
    <source>
        <strain evidence="2">DSM 21943</strain>
    </source>
</reference>
<dbReference type="Pfam" id="PF16244">
    <property type="entry name" value="DUF4901"/>
    <property type="match status" value="2"/>
</dbReference>
<protein>
    <recommendedName>
        <fullName evidence="1">YcdB/YcdC repeated domain-containing protein</fullName>
    </recommendedName>
</protein>
<evidence type="ECO:0000313" key="3">
    <source>
        <dbReference type="Proteomes" id="UP001179280"/>
    </source>
</evidence>
<evidence type="ECO:0000313" key="2">
    <source>
        <dbReference type="EMBL" id="MBM7837157.1"/>
    </source>
</evidence>
<name>A0ABS2SNR5_9BACI</name>
<organism evidence="2 3">
    <name type="scientific">Shouchella xiaoxiensis</name>
    <dbReference type="NCBI Taxonomy" id="766895"/>
    <lineage>
        <taxon>Bacteria</taxon>
        <taxon>Bacillati</taxon>
        <taxon>Bacillota</taxon>
        <taxon>Bacilli</taxon>
        <taxon>Bacillales</taxon>
        <taxon>Bacillaceae</taxon>
        <taxon>Shouchella</taxon>
    </lineage>
</organism>
<sequence length="470" mass="53712">MRTIEPIVTKLQPFFAVPIKASRGEEEEETYEIRNGQTGVGYVLVNRDGDLESFHSSVEKQTEPRLKRADIEQQAEAFLDAFYPNRQGIELYAFTELNNAYLLSYKLREAKHGLFLPNSGYSLELSLEGEIRSFNRNAHTYKINYTDQLIDSETALQQFLDALSFELTVLKVDQTAFQLVYQVNEQLLDIPIDGTFSASLHESSLIEERVLDVPKSELTLYEQIGITSAYQLLDKQVMDGRRVELWSRLEIQSGGYSFELEAVDAGIIKLAFDQETGTLLQVSNWETSPMNRRKIGLDQAREKAIALLQHVYPQTKESMRIEAVDKSIFEDDDEQLTEPTVTFYFHYFHNGVRVDQAVSYCEVSLSTGNIIYFLFDNPPIDQLNKVQAIPSMNEEEAKAIYTQQLEMELRFVGEWNQDGVYTYSLSYIPAYSEQAQNADGVDAHSGRFVYVENEMSDGDVLFVSDVSDME</sequence>
<dbReference type="Proteomes" id="UP001179280">
    <property type="component" value="Unassembled WGS sequence"/>
</dbReference>
<proteinExistence type="predicted"/>